<dbReference type="GO" id="GO:0005576">
    <property type="term" value="C:extracellular region"/>
    <property type="evidence" value="ECO:0007669"/>
    <property type="project" value="UniProtKB-SubCell"/>
</dbReference>
<dbReference type="Gene3D" id="2.150.10.10">
    <property type="entry name" value="Serralysin-like metalloprotease, C-terminal"/>
    <property type="match status" value="2"/>
</dbReference>
<evidence type="ECO:0000256" key="2">
    <source>
        <dbReference type="ARBA" id="ARBA00022525"/>
    </source>
</evidence>
<dbReference type="SUPFAM" id="SSF51120">
    <property type="entry name" value="beta-Roll"/>
    <property type="match status" value="1"/>
</dbReference>
<proteinExistence type="predicted"/>
<organism evidence="3 4">
    <name type="scientific">Sphingomonas jatrophae</name>
    <dbReference type="NCBI Taxonomy" id="1166337"/>
    <lineage>
        <taxon>Bacteria</taxon>
        <taxon>Pseudomonadati</taxon>
        <taxon>Pseudomonadota</taxon>
        <taxon>Alphaproteobacteria</taxon>
        <taxon>Sphingomonadales</taxon>
        <taxon>Sphingomonadaceae</taxon>
        <taxon>Sphingomonas</taxon>
    </lineage>
</organism>
<protein>
    <submittedName>
        <fullName evidence="3">Type I secretion C-terminal target domain (VC_A0849 subclass)</fullName>
    </submittedName>
</protein>
<dbReference type="InterPro" id="IPR011049">
    <property type="entry name" value="Serralysin-like_metalloprot_C"/>
</dbReference>
<dbReference type="PANTHER" id="PTHR38340:SF1">
    <property type="entry name" value="S-LAYER PROTEIN"/>
    <property type="match status" value="1"/>
</dbReference>
<dbReference type="PROSITE" id="PS00330">
    <property type="entry name" value="HEMOLYSIN_CALCIUM"/>
    <property type="match status" value="1"/>
</dbReference>
<dbReference type="GO" id="GO:0005509">
    <property type="term" value="F:calcium ion binding"/>
    <property type="evidence" value="ECO:0007669"/>
    <property type="project" value="InterPro"/>
</dbReference>
<keyword evidence="4" id="KW-1185">Reference proteome</keyword>
<dbReference type="STRING" id="1166337.SAMN05192580_2616"/>
<reference evidence="3 4" key="1">
    <citation type="submission" date="2016-10" db="EMBL/GenBank/DDBJ databases">
        <authorList>
            <person name="de Groot N.N."/>
        </authorList>
    </citation>
    <scope>NUCLEOTIDE SEQUENCE [LARGE SCALE GENOMIC DNA]</scope>
    <source>
        <strain evidence="3 4">S5-249</strain>
    </source>
</reference>
<evidence type="ECO:0000313" key="4">
    <source>
        <dbReference type="Proteomes" id="UP000198824"/>
    </source>
</evidence>
<evidence type="ECO:0000313" key="3">
    <source>
        <dbReference type="EMBL" id="SFS01574.1"/>
    </source>
</evidence>
<dbReference type="InterPro" id="IPR018511">
    <property type="entry name" value="Hemolysin-typ_Ca-bd_CS"/>
</dbReference>
<comment type="subcellular location">
    <subcellularLocation>
        <location evidence="1">Secreted</location>
    </subcellularLocation>
</comment>
<dbReference type="PANTHER" id="PTHR38340">
    <property type="entry name" value="S-LAYER PROTEIN"/>
    <property type="match status" value="1"/>
</dbReference>
<evidence type="ECO:0000256" key="1">
    <source>
        <dbReference type="ARBA" id="ARBA00004613"/>
    </source>
</evidence>
<name>A0A1I6LDU5_9SPHN</name>
<dbReference type="Pfam" id="PF00353">
    <property type="entry name" value="HemolysinCabind"/>
    <property type="match status" value="3"/>
</dbReference>
<dbReference type="InterPro" id="IPR001343">
    <property type="entry name" value="Hemolysn_Ca-bd"/>
</dbReference>
<dbReference type="RefSeq" id="WP_207544591.1">
    <property type="nucleotide sequence ID" value="NZ_FOZG01000002.1"/>
</dbReference>
<sequence>MAVIRGNEQNNDLNGTAGADEIYGYRGADTLSGGGGNDRLFGGAGNDRLYGNAGNDTIQGDLGDDVLWGGDGTDLMFGGGGNDRLIGGRGGDTLIGGYGADTFVYENIRADDIQSGFSIDSIYDFDRGEGDRIDLRGIDGNWNRAGDQPLRWIGERDFPEDGIGSVNVVYSAGSAYLNIDANGDGSVELGFELQDITRVYASDLFL</sequence>
<gene>
    <name evidence="3" type="ORF">SAMN05192580_2616</name>
</gene>
<dbReference type="Proteomes" id="UP000198824">
    <property type="component" value="Unassembled WGS sequence"/>
</dbReference>
<dbReference type="AlphaFoldDB" id="A0A1I6LDU5"/>
<dbReference type="EMBL" id="FOZG01000002">
    <property type="protein sequence ID" value="SFS01574.1"/>
    <property type="molecule type" value="Genomic_DNA"/>
</dbReference>
<keyword evidence="2" id="KW-0964">Secreted</keyword>
<dbReference type="PRINTS" id="PR00313">
    <property type="entry name" value="CABNDNGRPT"/>
</dbReference>
<accession>A0A1I6LDU5</accession>
<dbReference type="InterPro" id="IPR050557">
    <property type="entry name" value="RTX_toxin/Mannuronan_C5-epim"/>
</dbReference>